<feature type="transmembrane region" description="Helical" evidence="2">
    <location>
        <begin position="388"/>
        <end position="412"/>
    </location>
</feature>
<keyword evidence="2" id="KW-0812">Transmembrane</keyword>
<evidence type="ECO:0000256" key="3">
    <source>
        <dbReference type="SAM" id="SignalP"/>
    </source>
</evidence>
<evidence type="ECO:0000313" key="5">
    <source>
        <dbReference type="Proteomes" id="UP000247409"/>
    </source>
</evidence>
<feature type="transmembrane region" description="Helical" evidence="2">
    <location>
        <begin position="453"/>
        <end position="471"/>
    </location>
</feature>
<feature type="chain" id="PRO_5016066055" evidence="3">
    <location>
        <begin position="23"/>
        <end position="548"/>
    </location>
</feature>
<feature type="transmembrane region" description="Helical" evidence="2">
    <location>
        <begin position="424"/>
        <end position="446"/>
    </location>
</feature>
<proteinExistence type="predicted"/>
<comment type="caution">
    <text evidence="4">The sequence shown here is derived from an EMBL/GenBank/DDBJ whole genome shotgun (WGS) entry which is preliminary data.</text>
</comment>
<evidence type="ECO:0000256" key="1">
    <source>
        <dbReference type="SAM" id="MobiDB-lite"/>
    </source>
</evidence>
<evidence type="ECO:0000313" key="4">
    <source>
        <dbReference type="EMBL" id="PXF48592.1"/>
    </source>
</evidence>
<organism evidence="4 5">
    <name type="scientific">Gracilariopsis chorda</name>
    <dbReference type="NCBI Taxonomy" id="448386"/>
    <lineage>
        <taxon>Eukaryota</taxon>
        <taxon>Rhodophyta</taxon>
        <taxon>Florideophyceae</taxon>
        <taxon>Rhodymeniophycidae</taxon>
        <taxon>Gracilariales</taxon>
        <taxon>Gracilariaceae</taxon>
        <taxon>Gracilariopsis</taxon>
    </lineage>
</organism>
<feature type="region of interest" description="Disordered" evidence="1">
    <location>
        <begin position="67"/>
        <end position="138"/>
    </location>
</feature>
<reference evidence="4 5" key="1">
    <citation type="journal article" date="2018" name="Mol. Biol. Evol.">
        <title>Analysis of the draft genome of the red seaweed Gracilariopsis chorda provides insights into genome size evolution in Rhodophyta.</title>
        <authorList>
            <person name="Lee J."/>
            <person name="Yang E.C."/>
            <person name="Graf L."/>
            <person name="Yang J.H."/>
            <person name="Qiu H."/>
            <person name="Zel Zion U."/>
            <person name="Chan C.X."/>
            <person name="Stephens T.G."/>
            <person name="Weber A.P.M."/>
            <person name="Boo G.H."/>
            <person name="Boo S.M."/>
            <person name="Kim K.M."/>
            <person name="Shin Y."/>
            <person name="Jung M."/>
            <person name="Lee S.J."/>
            <person name="Yim H.S."/>
            <person name="Lee J.H."/>
            <person name="Bhattacharya D."/>
            <person name="Yoon H.S."/>
        </authorList>
    </citation>
    <scope>NUCLEOTIDE SEQUENCE [LARGE SCALE GENOMIC DNA]</scope>
    <source>
        <strain evidence="4 5">SKKU-2015</strain>
        <tissue evidence="4">Whole body</tissue>
    </source>
</reference>
<dbReference type="AlphaFoldDB" id="A0A2V3J3A1"/>
<feature type="compositionally biased region" description="Polar residues" evidence="1">
    <location>
        <begin position="67"/>
        <end position="94"/>
    </location>
</feature>
<name>A0A2V3J3A1_9FLOR</name>
<evidence type="ECO:0000256" key="2">
    <source>
        <dbReference type="SAM" id="Phobius"/>
    </source>
</evidence>
<feature type="signal peptide" evidence="3">
    <location>
        <begin position="1"/>
        <end position="22"/>
    </location>
</feature>
<gene>
    <name evidence="4" type="ORF">BWQ96_01761</name>
</gene>
<feature type="transmembrane region" description="Helical" evidence="2">
    <location>
        <begin position="491"/>
        <end position="508"/>
    </location>
</feature>
<keyword evidence="2" id="KW-1133">Transmembrane helix</keyword>
<dbReference type="OrthoDB" id="10556238at2759"/>
<dbReference type="Proteomes" id="UP000247409">
    <property type="component" value="Unassembled WGS sequence"/>
</dbReference>
<protein>
    <submittedName>
        <fullName evidence="4">Uncharacterized protein</fullName>
    </submittedName>
</protein>
<sequence length="548" mass="62286">MVKRFVFSTVIFFVFVTSSAQSAPYPSKTTRDAHARRALASARRASVAYVRNTKNYERRLAGIQDLEQSASSSEKFPRASTNEESSIVQEPPSKSKNHRRDTQDLVHKHSNSNKSETGVPIMKKKERVRQKKKLRSEGEIESLPNNGKELEATRVSEAESVEYALEEGPRRQVLVSKVVSLLQRHRELGRLLESKNDAIMKISNAFAESLHRRNALSQATETARRARLLVERDIEYFKGHAVLQEESLNHLKSQVSKAKVLMNKLVERYNRGLKDEEHLKERFREHGLEHWVESSMRQSLNPVVLDAIMQGTEYVVEPMLEGIEKLATVNDEIADTVSQRLKNRISMAQKPFYSGFVSYTVLLCPLVILMSVLTRIRRSFSQLSSMHLIILMSLYYTLLTLGCLLALLIGSVDVLQTFRSNHLHLFNFLLVFHSSVYILLVVLHLFRSVMFRSIDGFGHFLILAAIGGQFINDAERQTLANQSLRVDPWVYLVYTAVLCFVLFELVSTHKGAPSPKVKGDRRASVAAIHADSNREPWAHVLRLTHIAG</sequence>
<dbReference type="EMBL" id="NBIV01000013">
    <property type="protein sequence ID" value="PXF48592.1"/>
    <property type="molecule type" value="Genomic_DNA"/>
</dbReference>
<accession>A0A2V3J3A1</accession>
<keyword evidence="2" id="KW-0472">Membrane</keyword>
<feature type="compositionally biased region" description="Basic residues" evidence="1">
    <location>
        <begin position="122"/>
        <end position="134"/>
    </location>
</feature>
<feature type="transmembrane region" description="Helical" evidence="2">
    <location>
        <begin position="352"/>
        <end position="376"/>
    </location>
</feature>
<keyword evidence="3" id="KW-0732">Signal</keyword>
<keyword evidence="5" id="KW-1185">Reference proteome</keyword>